<proteinExistence type="predicted"/>
<accession>A0A2R5HED7</accession>
<name>A0A2R5HED7_9LACT</name>
<dbReference type="RefSeq" id="WP_165814940.1">
    <property type="nucleotide sequence ID" value="NZ_BFFO01000003.1"/>
</dbReference>
<reference evidence="2 3" key="1">
    <citation type="journal article" date="2018" name="Genome Announc.">
        <title>Draft Genome Sequence of Lactococcus sp. Strain NtB2 (JCM 32569), Isolated from the Gut of the Higher Termite Nasutitermes takasagoensis.</title>
        <authorList>
            <person name="Noda S."/>
            <person name="Aihara C."/>
            <person name="Yuki M."/>
            <person name="Ohkuma M."/>
        </authorList>
    </citation>
    <scope>NUCLEOTIDE SEQUENCE [LARGE SCALE GENOMIC DNA]</scope>
    <source>
        <strain evidence="2 3">NtB2</strain>
    </source>
</reference>
<feature type="transmembrane region" description="Helical" evidence="1">
    <location>
        <begin position="20"/>
        <end position="43"/>
    </location>
</feature>
<dbReference type="Proteomes" id="UP000245021">
    <property type="component" value="Unassembled WGS sequence"/>
</dbReference>
<protein>
    <submittedName>
        <fullName evidence="2">Uncharacterized protein</fullName>
    </submittedName>
</protein>
<keyword evidence="1" id="KW-0472">Membrane</keyword>
<gene>
    <name evidence="2" type="ORF">NtB2_00549</name>
</gene>
<dbReference type="AlphaFoldDB" id="A0A2R5HED7"/>
<keyword evidence="3" id="KW-1185">Reference proteome</keyword>
<organism evidence="2 3">
    <name type="scientific">Lactococcus termiticola</name>
    <dbReference type="NCBI Taxonomy" id="2169526"/>
    <lineage>
        <taxon>Bacteria</taxon>
        <taxon>Bacillati</taxon>
        <taxon>Bacillota</taxon>
        <taxon>Bacilli</taxon>
        <taxon>Lactobacillales</taxon>
        <taxon>Streptococcaceae</taxon>
        <taxon>Lactococcus</taxon>
    </lineage>
</organism>
<evidence type="ECO:0000313" key="3">
    <source>
        <dbReference type="Proteomes" id="UP000245021"/>
    </source>
</evidence>
<dbReference type="EMBL" id="BFFO01000003">
    <property type="protein sequence ID" value="GBG96437.1"/>
    <property type="molecule type" value="Genomic_DNA"/>
</dbReference>
<sequence>MSKPLFEHHRTPAKFFDRLYSLLFLPGLLTLIILMIFAVLYILSGHLPE</sequence>
<keyword evidence="1" id="KW-0812">Transmembrane</keyword>
<comment type="caution">
    <text evidence="2">The sequence shown here is derived from an EMBL/GenBank/DDBJ whole genome shotgun (WGS) entry which is preliminary data.</text>
</comment>
<evidence type="ECO:0000256" key="1">
    <source>
        <dbReference type="SAM" id="Phobius"/>
    </source>
</evidence>
<keyword evidence="1" id="KW-1133">Transmembrane helix</keyword>
<evidence type="ECO:0000313" key="2">
    <source>
        <dbReference type="EMBL" id="GBG96437.1"/>
    </source>
</evidence>